<proteinExistence type="predicted"/>
<protein>
    <submittedName>
        <fullName evidence="2">Uncharacterized protein</fullName>
    </submittedName>
</protein>
<evidence type="ECO:0000313" key="3">
    <source>
        <dbReference type="Proteomes" id="UP000823775"/>
    </source>
</evidence>
<comment type="caution">
    <text evidence="2">The sequence shown here is derived from an EMBL/GenBank/DDBJ whole genome shotgun (WGS) entry which is preliminary data.</text>
</comment>
<feature type="compositionally biased region" description="Polar residues" evidence="1">
    <location>
        <begin position="31"/>
        <end position="51"/>
    </location>
</feature>
<evidence type="ECO:0000313" key="2">
    <source>
        <dbReference type="EMBL" id="MCD7470076.1"/>
    </source>
</evidence>
<keyword evidence="3" id="KW-1185">Reference proteome</keyword>
<reference evidence="2 3" key="1">
    <citation type="journal article" date="2021" name="BMC Genomics">
        <title>Datura genome reveals duplications of psychoactive alkaloid biosynthetic genes and high mutation rate following tissue culture.</title>
        <authorList>
            <person name="Rajewski A."/>
            <person name="Carter-House D."/>
            <person name="Stajich J."/>
            <person name="Litt A."/>
        </authorList>
    </citation>
    <scope>NUCLEOTIDE SEQUENCE [LARGE SCALE GENOMIC DNA]</scope>
    <source>
        <strain evidence="2">AR-01</strain>
    </source>
</reference>
<dbReference type="EMBL" id="JACEIK010001525">
    <property type="protein sequence ID" value="MCD7470076.1"/>
    <property type="molecule type" value="Genomic_DNA"/>
</dbReference>
<name>A0ABS8TGF5_DATST</name>
<sequence>MSLQIFHSSTPLHLPASSSRLLSRFVTSTSRVPNCSTRSPVGLSEVQSQFKPPTGNFRPIEIKPSSRSSDDTPENEGNEGISGIKVPRQRYIAASKSQLLNVITTTMFNSPDEAHQFRHVSL</sequence>
<dbReference type="Proteomes" id="UP000823775">
    <property type="component" value="Unassembled WGS sequence"/>
</dbReference>
<evidence type="ECO:0000256" key="1">
    <source>
        <dbReference type="SAM" id="MobiDB-lite"/>
    </source>
</evidence>
<gene>
    <name evidence="2" type="ORF">HAX54_009650</name>
</gene>
<organism evidence="2 3">
    <name type="scientific">Datura stramonium</name>
    <name type="common">Jimsonweed</name>
    <name type="synonym">Common thornapple</name>
    <dbReference type="NCBI Taxonomy" id="4076"/>
    <lineage>
        <taxon>Eukaryota</taxon>
        <taxon>Viridiplantae</taxon>
        <taxon>Streptophyta</taxon>
        <taxon>Embryophyta</taxon>
        <taxon>Tracheophyta</taxon>
        <taxon>Spermatophyta</taxon>
        <taxon>Magnoliopsida</taxon>
        <taxon>eudicotyledons</taxon>
        <taxon>Gunneridae</taxon>
        <taxon>Pentapetalae</taxon>
        <taxon>asterids</taxon>
        <taxon>lamiids</taxon>
        <taxon>Solanales</taxon>
        <taxon>Solanaceae</taxon>
        <taxon>Solanoideae</taxon>
        <taxon>Datureae</taxon>
        <taxon>Datura</taxon>
    </lineage>
</organism>
<feature type="region of interest" description="Disordered" evidence="1">
    <location>
        <begin position="31"/>
        <end position="86"/>
    </location>
</feature>
<accession>A0ABS8TGF5</accession>